<feature type="compositionally biased region" description="Basic and acidic residues" evidence="1">
    <location>
        <begin position="80"/>
        <end position="94"/>
    </location>
</feature>
<dbReference type="Proteomes" id="UP000031036">
    <property type="component" value="Unassembled WGS sequence"/>
</dbReference>
<feature type="compositionally biased region" description="Low complexity" evidence="1">
    <location>
        <begin position="65"/>
        <end position="77"/>
    </location>
</feature>
<gene>
    <name evidence="2" type="ORF">Tcan_16446</name>
</gene>
<evidence type="ECO:0000313" key="3">
    <source>
        <dbReference type="Proteomes" id="UP000031036"/>
    </source>
</evidence>
<evidence type="ECO:0000256" key="1">
    <source>
        <dbReference type="SAM" id="MobiDB-lite"/>
    </source>
</evidence>
<dbReference type="EMBL" id="JPKZ01000199">
    <property type="protein sequence ID" value="KHN88630.1"/>
    <property type="molecule type" value="Genomic_DNA"/>
</dbReference>
<evidence type="ECO:0000313" key="2">
    <source>
        <dbReference type="EMBL" id="KHN88630.1"/>
    </source>
</evidence>
<organism evidence="2 3">
    <name type="scientific">Toxocara canis</name>
    <name type="common">Canine roundworm</name>
    <dbReference type="NCBI Taxonomy" id="6265"/>
    <lineage>
        <taxon>Eukaryota</taxon>
        <taxon>Metazoa</taxon>
        <taxon>Ecdysozoa</taxon>
        <taxon>Nematoda</taxon>
        <taxon>Chromadorea</taxon>
        <taxon>Rhabditida</taxon>
        <taxon>Spirurina</taxon>
        <taxon>Ascaridomorpha</taxon>
        <taxon>Ascaridoidea</taxon>
        <taxon>Toxocaridae</taxon>
        <taxon>Toxocara</taxon>
    </lineage>
</organism>
<keyword evidence="3" id="KW-1185">Reference proteome</keyword>
<sequence>MAIRGNGGHNPSPYLRRYRLPQLGSGASAYEQLLSPVDNSSKMAFISALNFQKKNFQLSTPVLRSPSVPLPTTSSSISRRRMDEPCAQNDHKSNDASNATNTEQRSALLAFDIRLEIAELELRNSRLIEEYSKTAP</sequence>
<name>A0A0B2W5S9_TOXCA</name>
<accession>A0A0B2W5S9</accession>
<reference evidence="2 3" key="1">
    <citation type="submission" date="2014-11" db="EMBL/GenBank/DDBJ databases">
        <title>Genetic blueprint of the zoonotic pathogen Toxocara canis.</title>
        <authorList>
            <person name="Zhu X.-Q."/>
            <person name="Korhonen P.K."/>
            <person name="Cai H."/>
            <person name="Young N.D."/>
            <person name="Nejsum P."/>
            <person name="von Samson-Himmelstjerna G."/>
            <person name="Boag P.R."/>
            <person name="Tan P."/>
            <person name="Li Q."/>
            <person name="Min J."/>
            <person name="Yang Y."/>
            <person name="Wang X."/>
            <person name="Fang X."/>
            <person name="Hall R.S."/>
            <person name="Hofmann A."/>
            <person name="Sternberg P.W."/>
            <person name="Jex A.R."/>
            <person name="Gasser R.B."/>
        </authorList>
    </citation>
    <scope>NUCLEOTIDE SEQUENCE [LARGE SCALE GENOMIC DNA]</scope>
    <source>
        <strain evidence="2">PN_DK_2014</strain>
    </source>
</reference>
<dbReference type="AlphaFoldDB" id="A0A0B2W5S9"/>
<feature type="region of interest" description="Disordered" evidence="1">
    <location>
        <begin position="62"/>
        <end position="102"/>
    </location>
</feature>
<protein>
    <submittedName>
        <fullName evidence="2">Uncharacterized protein</fullName>
    </submittedName>
</protein>
<dbReference type="OrthoDB" id="5873448at2759"/>
<proteinExistence type="predicted"/>
<comment type="caution">
    <text evidence="2">The sequence shown here is derived from an EMBL/GenBank/DDBJ whole genome shotgun (WGS) entry which is preliminary data.</text>
</comment>